<dbReference type="InterPro" id="IPR032135">
    <property type="entry name" value="DUF4817"/>
</dbReference>
<keyword evidence="3" id="KW-1185">Reference proteome</keyword>
<dbReference type="AlphaFoldDB" id="T1IKD6"/>
<evidence type="ECO:0000313" key="3">
    <source>
        <dbReference type="Proteomes" id="UP000014500"/>
    </source>
</evidence>
<dbReference type="EnsemblMetazoa" id="SMAR001383-RA">
    <property type="protein sequence ID" value="SMAR001383-PA"/>
    <property type="gene ID" value="SMAR001383"/>
</dbReference>
<dbReference type="EMBL" id="JH430495">
    <property type="status" value="NOT_ANNOTATED_CDS"/>
    <property type="molecule type" value="Genomic_DNA"/>
</dbReference>
<sequence>MSCDVNLCVEVKKRADMFPEHNYNSFKRIFRWRYQNEVVKVKLLAFFGPDKRRQKFNMCQCRRKRLVCSVKILRFDKIDMIFCYGASQENCAAAAILYRERYPNRRHSFRQTLRKIIQRSRDTRSVVPCPRQVWPRTV</sequence>
<dbReference type="Pfam" id="PF16087">
    <property type="entry name" value="DUF4817"/>
    <property type="match status" value="1"/>
</dbReference>
<feature type="domain" description="DUF4817" evidence="1">
    <location>
        <begin position="76"/>
        <end position="123"/>
    </location>
</feature>
<name>T1IKD6_STRMM</name>
<dbReference type="Proteomes" id="UP000014500">
    <property type="component" value="Unassembled WGS sequence"/>
</dbReference>
<evidence type="ECO:0000259" key="1">
    <source>
        <dbReference type="Pfam" id="PF16087"/>
    </source>
</evidence>
<organism evidence="2 3">
    <name type="scientific">Strigamia maritima</name>
    <name type="common">European centipede</name>
    <name type="synonym">Geophilus maritimus</name>
    <dbReference type="NCBI Taxonomy" id="126957"/>
    <lineage>
        <taxon>Eukaryota</taxon>
        <taxon>Metazoa</taxon>
        <taxon>Ecdysozoa</taxon>
        <taxon>Arthropoda</taxon>
        <taxon>Myriapoda</taxon>
        <taxon>Chilopoda</taxon>
        <taxon>Pleurostigmophora</taxon>
        <taxon>Geophilomorpha</taxon>
        <taxon>Linotaeniidae</taxon>
        <taxon>Strigamia</taxon>
    </lineage>
</organism>
<dbReference type="HOGENOM" id="CLU_1857793_0_0_1"/>
<protein>
    <recommendedName>
        <fullName evidence="1">DUF4817 domain-containing protein</fullName>
    </recommendedName>
</protein>
<proteinExistence type="predicted"/>
<evidence type="ECO:0000313" key="2">
    <source>
        <dbReference type="EnsemblMetazoa" id="SMAR001383-PA"/>
    </source>
</evidence>
<reference evidence="2" key="2">
    <citation type="submission" date="2015-02" db="UniProtKB">
        <authorList>
            <consortium name="EnsemblMetazoa"/>
        </authorList>
    </citation>
    <scope>IDENTIFICATION</scope>
</reference>
<accession>T1IKD6</accession>
<reference evidence="3" key="1">
    <citation type="submission" date="2011-05" db="EMBL/GenBank/DDBJ databases">
        <authorList>
            <person name="Richards S.R."/>
            <person name="Qu J."/>
            <person name="Jiang H."/>
            <person name="Jhangiani S.N."/>
            <person name="Agravi P."/>
            <person name="Goodspeed R."/>
            <person name="Gross S."/>
            <person name="Mandapat C."/>
            <person name="Jackson L."/>
            <person name="Mathew T."/>
            <person name="Pu L."/>
            <person name="Thornton R."/>
            <person name="Saada N."/>
            <person name="Wilczek-Boney K.B."/>
            <person name="Lee S."/>
            <person name="Kovar C."/>
            <person name="Wu Y."/>
            <person name="Scherer S.E."/>
            <person name="Worley K.C."/>
            <person name="Muzny D.M."/>
            <person name="Gibbs R."/>
        </authorList>
    </citation>
    <scope>NUCLEOTIDE SEQUENCE</scope>
    <source>
        <strain evidence="3">Brora</strain>
    </source>
</reference>